<organism evidence="3 4">
    <name type="scientific">Saccharomonospora amisosensis</name>
    <dbReference type="NCBI Taxonomy" id="1128677"/>
    <lineage>
        <taxon>Bacteria</taxon>
        <taxon>Bacillati</taxon>
        <taxon>Actinomycetota</taxon>
        <taxon>Actinomycetes</taxon>
        <taxon>Pseudonocardiales</taxon>
        <taxon>Pseudonocardiaceae</taxon>
        <taxon>Saccharomonospora</taxon>
    </lineage>
</organism>
<protein>
    <submittedName>
        <fullName evidence="3">Uncharacterized protein YndB with AHSA1/START domain</fullName>
    </submittedName>
</protein>
<dbReference type="RefSeq" id="WP_167169755.1">
    <property type="nucleotide sequence ID" value="NZ_JAAOYM010000001.1"/>
</dbReference>
<accession>A0A7X5ZQH9</accession>
<evidence type="ECO:0000256" key="1">
    <source>
        <dbReference type="ARBA" id="ARBA00006817"/>
    </source>
</evidence>
<dbReference type="AlphaFoldDB" id="A0A7X5ZQH9"/>
<evidence type="ECO:0000259" key="2">
    <source>
        <dbReference type="Pfam" id="PF08327"/>
    </source>
</evidence>
<gene>
    <name evidence="3" type="ORF">FHU38_002203</name>
</gene>
<proteinExistence type="inferred from homology"/>
<evidence type="ECO:0000313" key="3">
    <source>
        <dbReference type="EMBL" id="NIJ11859.1"/>
    </source>
</evidence>
<dbReference type="Proteomes" id="UP000545493">
    <property type="component" value="Unassembled WGS sequence"/>
</dbReference>
<sequence>MIDIADQLSATCREVRAASAAGEAVSVLLRRRFPATIDNVWQAVTEPDQLARWFPRVTGDLRPGGCFKVEGETDGVILGCEPPHLLRLSWGDERNVVEVRLAADEHSGEAGGAATIVELVHAADPAVADCLRSGPGWDVAFLALERHLRAQPMGDPAAWRSSQQVQTFCQHSVSAWARVTEATGAAGEEQLAAALRRFAPDLTG</sequence>
<dbReference type="EMBL" id="JAAOYM010000001">
    <property type="protein sequence ID" value="NIJ11859.1"/>
    <property type="molecule type" value="Genomic_DNA"/>
</dbReference>
<dbReference type="Pfam" id="PF08327">
    <property type="entry name" value="AHSA1"/>
    <property type="match status" value="1"/>
</dbReference>
<dbReference type="InterPro" id="IPR013538">
    <property type="entry name" value="ASHA1/2-like_C"/>
</dbReference>
<dbReference type="SUPFAM" id="SSF55961">
    <property type="entry name" value="Bet v1-like"/>
    <property type="match status" value="1"/>
</dbReference>
<keyword evidence="4" id="KW-1185">Reference proteome</keyword>
<comment type="caution">
    <text evidence="3">The sequence shown here is derived from an EMBL/GenBank/DDBJ whole genome shotgun (WGS) entry which is preliminary data.</text>
</comment>
<feature type="domain" description="Activator of Hsp90 ATPase homologue 1/2-like C-terminal" evidence="2">
    <location>
        <begin position="35"/>
        <end position="95"/>
    </location>
</feature>
<dbReference type="Gene3D" id="3.30.530.20">
    <property type="match status" value="1"/>
</dbReference>
<dbReference type="InterPro" id="IPR023393">
    <property type="entry name" value="START-like_dom_sf"/>
</dbReference>
<name>A0A7X5ZQH9_9PSEU</name>
<evidence type="ECO:0000313" key="4">
    <source>
        <dbReference type="Proteomes" id="UP000545493"/>
    </source>
</evidence>
<comment type="similarity">
    <text evidence="1">Belongs to the AHA1 family.</text>
</comment>
<reference evidence="3 4" key="1">
    <citation type="submission" date="2020-03" db="EMBL/GenBank/DDBJ databases">
        <title>Sequencing the genomes of 1000 actinobacteria strains.</title>
        <authorList>
            <person name="Klenk H.-P."/>
        </authorList>
    </citation>
    <scope>NUCLEOTIDE SEQUENCE [LARGE SCALE GENOMIC DNA]</scope>
    <source>
        <strain evidence="3 4">DSM 45685</strain>
    </source>
</reference>